<evidence type="ECO:0000313" key="1">
    <source>
        <dbReference type="EMBL" id="EQB61901.1"/>
    </source>
</evidence>
<organism evidence="1 2">
    <name type="scientific">Vairimorpha apis BRL 01</name>
    <dbReference type="NCBI Taxonomy" id="1037528"/>
    <lineage>
        <taxon>Eukaryota</taxon>
        <taxon>Fungi</taxon>
        <taxon>Fungi incertae sedis</taxon>
        <taxon>Microsporidia</taxon>
        <taxon>Nosematidae</taxon>
        <taxon>Vairimorpha</taxon>
    </lineage>
</organism>
<proteinExistence type="predicted"/>
<sequence>MKFTHSETQPKNIVECDEDEINNIENKNILEQKVVNDPNMMVNKNLNIDNMSIEYDQKDLLKIKILLFNLKSTNREFQEIISSFDKINSVDELFSSILSINNFTNLEMYEYLSILSQTTIKDPVLINKFINFEILS</sequence>
<reference evidence="1 2" key="1">
    <citation type="journal article" date="2013" name="BMC Genomics">
        <title>Genome sequencing and comparative genomics of honey bee microsporidia, Nosema apis reveal novel insights into host-parasite interactions.</title>
        <authorList>
            <person name="Chen Yp."/>
            <person name="Pettis J.S."/>
            <person name="Zhao Y."/>
            <person name="Liu X."/>
            <person name="Tallon L.J."/>
            <person name="Sadzewicz L.D."/>
            <person name="Li R."/>
            <person name="Zheng H."/>
            <person name="Huang S."/>
            <person name="Zhang X."/>
            <person name="Hamilton M.C."/>
            <person name="Pernal S.F."/>
            <person name="Melathopoulos A.P."/>
            <person name="Yan X."/>
            <person name="Evans J.D."/>
        </authorList>
    </citation>
    <scope>NUCLEOTIDE SEQUENCE [LARGE SCALE GENOMIC DNA]</scope>
    <source>
        <strain evidence="1 2">BRL 01</strain>
    </source>
</reference>
<dbReference type="AlphaFoldDB" id="T0MFQ3"/>
<name>T0MFQ3_9MICR</name>
<dbReference type="EMBL" id="KE647067">
    <property type="protein sequence ID" value="EQB61901.1"/>
    <property type="molecule type" value="Genomic_DNA"/>
</dbReference>
<dbReference type="VEuPathDB" id="MicrosporidiaDB:NAPIS_ORF00517"/>
<protein>
    <submittedName>
        <fullName evidence="1">Uncharacterized protein</fullName>
    </submittedName>
</protein>
<gene>
    <name evidence="1" type="ORF">NAPIS_ORF00517</name>
</gene>
<keyword evidence="2" id="KW-1185">Reference proteome</keyword>
<evidence type="ECO:0000313" key="2">
    <source>
        <dbReference type="Proteomes" id="UP000053780"/>
    </source>
</evidence>
<accession>T0MFQ3</accession>
<dbReference type="HOGENOM" id="CLU_1876029_0_0_1"/>
<dbReference type="Proteomes" id="UP000053780">
    <property type="component" value="Unassembled WGS sequence"/>
</dbReference>